<evidence type="ECO:0000256" key="1">
    <source>
        <dbReference type="SAM" id="MobiDB-lite"/>
    </source>
</evidence>
<comment type="caution">
    <text evidence="3">The sequence shown here is derived from an EMBL/GenBank/DDBJ whole genome shotgun (WGS) entry which is preliminary data.</text>
</comment>
<evidence type="ECO:0000313" key="4">
    <source>
        <dbReference type="Proteomes" id="UP000824200"/>
    </source>
</evidence>
<reference evidence="3" key="2">
    <citation type="journal article" date="2021" name="PeerJ">
        <title>Extensive microbial diversity within the chicken gut microbiome revealed by metagenomics and culture.</title>
        <authorList>
            <person name="Gilroy R."/>
            <person name="Ravi A."/>
            <person name="Getino M."/>
            <person name="Pursley I."/>
            <person name="Horton D.L."/>
            <person name="Alikhan N.F."/>
            <person name="Baker D."/>
            <person name="Gharbi K."/>
            <person name="Hall N."/>
            <person name="Watson M."/>
            <person name="Adriaenssens E.M."/>
            <person name="Foster-Nyarko E."/>
            <person name="Jarju S."/>
            <person name="Secka A."/>
            <person name="Antonio M."/>
            <person name="Oren A."/>
            <person name="Chaudhuri R.R."/>
            <person name="La Ragione R."/>
            <person name="Hildebrand F."/>
            <person name="Pallen M.J."/>
        </authorList>
    </citation>
    <scope>NUCLEOTIDE SEQUENCE</scope>
    <source>
        <strain evidence="3">CHK121-14286</strain>
    </source>
</reference>
<evidence type="ECO:0000313" key="3">
    <source>
        <dbReference type="EMBL" id="HIR65999.1"/>
    </source>
</evidence>
<keyword evidence="2" id="KW-1133">Transmembrane helix</keyword>
<feature type="compositionally biased region" description="Basic and acidic residues" evidence="1">
    <location>
        <begin position="227"/>
        <end position="242"/>
    </location>
</feature>
<sequence length="242" mass="25811">MTVINKTTKFSAKRVAMLSVLCAMGLIMFMVESLFPPLFLPGAKMGLSNIFSLLTVILLGPVDALVLVLVRTTLGSMFTGNMSTLMYSMTAGVTSVIVSWLLVEFVYPKVSIIAISVVSAVVHNLTQNVVFCLVSNTPEMFSYMPWLALLGVVAGIIVGFAVWFILRTVPIRTFASVLGVSEEQFAVAVQPHANGKTGCSVQEANEPLAEKNDATQEVVGEAPSDGQKGDAENSDAAKGDNE</sequence>
<feature type="transmembrane region" description="Helical" evidence="2">
    <location>
        <begin position="146"/>
        <end position="166"/>
    </location>
</feature>
<gene>
    <name evidence="3" type="ORF">IAC95_03880</name>
</gene>
<reference evidence="3" key="1">
    <citation type="submission" date="2020-10" db="EMBL/GenBank/DDBJ databases">
        <authorList>
            <person name="Gilroy R."/>
        </authorList>
    </citation>
    <scope>NUCLEOTIDE SEQUENCE</scope>
    <source>
        <strain evidence="3">CHK121-14286</strain>
    </source>
</reference>
<feature type="transmembrane region" description="Helical" evidence="2">
    <location>
        <begin position="82"/>
        <end position="103"/>
    </location>
</feature>
<feature type="transmembrane region" description="Helical" evidence="2">
    <location>
        <begin position="15"/>
        <end position="35"/>
    </location>
</feature>
<evidence type="ECO:0000256" key="2">
    <source>
        <dbReference type="SAM" id="Phobius"/>
    </source>
</evidence>
<dbReference type="InterPro" id="IPR010898">
    <property type="entry name" value="Hpre_diP_synth_I"/>
</dbReference>
<keyword evidence="2" id="KW-0812">Transmembrane</keyword>
<dbReference type="EMBL" id="DVHL01000032">
    <property type="protein sequence ID" value="HIR65999.1"/>
    <property type="molecule type" value="Genomic_DNA"/>
</dbReference>
<dbReference type="AlphaFoldDB" id="A0A9D1E4K6"/>
<feature type="transmembrane region" description="Helical" evidence="2">
    <location>
        <begin position="47"/>
        <end position="70"/>
    </location>
</feature>
<protein>
    <submittedName>
        <fullName evidence="3">Gx transporter family protein</fullName>
    </submittedName>
</protein>
<dbReference type="Pfam" id="PF07456">
    <property type="entry name" value="Hpre_diP_synt_I"/>
    <property type="match status" value="1"/>
</dbReference>
<dbReference type="Gene3D" id="1.10.1760.20">
    <property type="match status" value="1"/>
</dbReference>
<feature type="transmembrane region" description="Helical" evidence="2">
    <location>
        <begin position="109"/>
        <end position="134"/>
    </location>
</feature>
<feature type="region of interest" description="Disordered" evidence="1">
    <location>
        <begin position="206"/>
        <end position="242"/>
    </location>
</feature>
<keyword evidence="2" id="KW-0472">Membrane</keyword>
<proteinExistence type="predicted"/>
<accession>A0A9D1E4K6</accession>
<organism evidence="3 4">
    <name type="scientific">Candidatus Fimimonas gallinarum</name>
    <dbReference type="NCBI Taxonomy" id="2840821"/>
    <lineage>
        <taxon>Bacteria</taxon>
        <taxon>Pseudomonadati</taxon>
        <taxon>Myxococcota</taxon>
        <taxon>Myxococcia</taxon>
        <taxon>Myxococcales</taxon>
        <taxon>Cystobacterineae</taxon>
        <taxon>Myxococcaceae</taxon>
        <taxon>Myxococcaceae incertae sedis</taxon>
        <taxon>Candidatus Fimimonas</taxon>
    </lineage>
</organism>
<dbReference type="Proteomes" id="UP000824200">
    <property type="component" value="Unassembled WGS sequence"/>
</dbReference>
<name>A0A9D1E4K6_9BACT</name>